<feature type="region of interest" description="Disordered" evidence="1">
    <location>
        <begin position="505"/>
        <end position="527"/>
    </location>
</feature>
<keyword evidence="2" id="KW-1133">Transmembrane helix</keyword>
<evidence type="ECO:0000256" key="2">
    <source>
        <dbReference type="SAM" id="Phobius"/>
    </source>
</evidence>
<dbReference type="EMBL" id="CAXAMN010022607">
    <property type="protein sequence ID" value="CAK9071323.1"/>
    <property type="molecule type" value="Genomic_DNA"/>
</dbReference>
<keyword evidence="4" id="KW-1185">Reference proteome</keyword>
<evidence type="ECO:0000313" key="4">
    <source>
        <dbReference type="Proteomes" id="UP001642484"/>
    </source>
</evidence>
<evidence type="ECO:0000313" key="3">
    <source>
        <dbReference type="EMBL" id="CAK9071323.1"/>
    </source>
</evidence>
<proteinExistence type="predicted"/>
<keyword evidence="2" id="KW-0472">Membrane</keyword>
<organism evidence="3 4">
    <name type="scientific">Durusdinium trenchii</name>
    <dbReference type="NCBI Taxonomy" id="1381693"/>
    <lineage>
        <taxon>Eukaryota</taxon>
        <taxon>Sar</taxon>
        <taxon>Alveolata</taxon>
        <taxon>Dinophyceae</taxon>
        <taxon>Suessiales</taxon>
        <taxon>Symbiodiniaceae</taxon>
        <taxon>Durusdinium</taxon>
    </lineage>
</organism>
<feature type="transmembrane region" description="Helical" evidence="2">
    <location>
        <begin position="71"/>
        <end position="90"/>
    </location>
</feature>
<gene>
    <name evidence="3" type="ORF">CCMP2556_LOCUS35067</name>
</gene>
<feature type="transmembrane region" description="Helical" evidence="2">
    <location>
        <begin position="134"/>
        <end position="150"/>
    </location>
</feature>
<name>A0ABP0P5J8_9DINO</name>
<keyword evidence="2" id="KW-0812">Transmembrane</keyword>
<accession>A0ABP0P5J8</accession>
<sequence>MEERNLVMFLLIVILEVFVVLFLLWKLFRFCRTVALAQLMEILRQGLSKPFAKRKVDPRVCEKFHRIQCMLVLKGSQAFLLALFPRMIAIQGPIYRGESHSIFPALDPANIFSIFVCLLTLLGQRYITPQVLDIWFLLMHFTCAWPLLLADPTEVRTIHFVVILPAFLIGLTAKHWQLAGLGNLFSALIAAYRSPQHSFTDFFSNLALALLVLAVVFAIRTQLYQNVRMEMRLKNRSIDLEAVSALLLGFCDAVVEIDDELRLTEDSRQLSTMLLQGQGTRAGLGGRDILSFFCKEDRDHIRQSFENIHRPQMTTALNARMLDSLGNMVRVELLHIQFCNVDGEQCHLVGMREFQDVASIAPLMDDREISWENAIHEIIRKGETSLVFDAHSFDILAMSEGFQSLSQANGQGGSESLVGYSIFDVCCGSGPQSFSCRMQDAVNALDDAASSQDVFLLRKVELYGREVDIAVSFQQDKILETLVGSVVITTEMDLRSTRHNCQKRISKSSTASGGRRRMSGLLGRTCL</sequence>
<reference evidence="3 4" key="1">
    <citation type="submission" date="2024-02" db="EMBL/GenBank/DDBJ databases">
        <authorList>
            <person name="Chen Y."/>
            <person name="Shah S."/>
            <person name="Dougan E. K."/>
            <person name="Thang M."/>
            <person name="Chan C."/>
        </authorList>
    </citation>
    <scope>NUCLEOTIDE SEQUENCE [LARGE SCALE GENOMIC DNA]</scope>
</reference>
<protein>
    <submittedName>
        <fullName evidence="3">Uncharacterized protein</fullName>
    </submittedName>
</protein>
<feature type="transmembrane region" description="Helical" evidence="2">
    <location>
        <begin position="206"/>
        <end position="224"/>
    </location>
</feature>
<evidence type="ECO:0000256" key="1">
    <source>
        <dbReference type="SAM" id="MobiDB-lite"/>
    </source>
</evidence>
<feature type="transmembrane region" description="Helical" evidence="2">
    <location>
        <begin position="6"/>
        <end position="25"/>
    </location>
</feature>
<feature type="transmembrane region" description="Helical" evidence="2">
    <location>
        <begin position="102"/>
        <end position="122"/>
    </location>
</feature>
<dbReference type="Proteomes" id="UP001642484">
    <property type="component" value="Unassembled WGS sequence"/>
</dbReference>
<feature type="transmembrane region" description="Helical" evidence="2">
    <location>
        <begin position="156"/>
        <end position="173"/>
    </location>
</feature>
<comment type="caution">
    <text evidence="3">The sequence shown here is derived from an EMBL/GenBank/DDBJ whole genome shotgun (WGS) entry which is preliminary data.</text>
</comment>